<feature type="domain" description="DUF234" evidence="1">
    <location>
        <begin position="61"/>
        <end position="158"/>
    </location>
</feature>
<gene>
    <name evidence="2" type="ORF">LPQ35_05055</name>
</gene>
<name>A0ABZ3H6J5_GEOAI</name>
<dbReference type="InterPro" id="IPR004256">
    <property type="entry name" value="DUF234"/>
</dbReference>
<proteinExistence type="predicted"/>
<dbReference type="SUPFAM" id="SSF52980">
    <property type="entry name" value="Restriction endonuclease-like"/>
    <property type="match status" value="1"/>
</dbReference>
<evidence type="ECO:0000313" key="2">
    <source>
        <dbReference type="EMBL" id="XAT64739.1"/>
    </source>
</evidence>
<dbReference type="PANTHER" id="PTHR34704:SF1">
    <property type="entry name" value="ATPASE"/>
    <property type="match status" value="1"/>
</dbReference>
<protein>
    <submittedName>
        <fullName evidence="2">ATP-binding protein</fullName>
    </submittedName>
</protein>
<evidence type="ECO:0000313" key="3">
    <source>
        <dbReference type="Proteomes" id="UP001492541"/>
    </source>
</evidence>
<organism evidence="2 3">
    <name type="scientific">Geoglobus acetivorans</name>
    <dbReference type="NCBI Taxonomy" id="565033"/>
    <lineage>
        <taxon>Archaea</taxon>
        <taxon>Methanobacteriati</taxon>
        <taxon>Methanobacteriota</taxon>
        <taxon>Archaeoglobi</taxon>
        <taxon>Archaeoglobales</taxon>
        <taxon>Archaeoglobaceae</taxon>
        <taxon>Geoglobus</taxon>
    </lineage>
</organism>
<dbReference type="EMBL" id="CP087714">
    <property type="protein sequence ID" value="XAT64739.1"/>
    <property type="molecule type" value="Genomic_DNA"/>
</dbReference>
<dbReference type="GO" id="GO:0005524">
    <property type="term" value="F:ATP binding"/>
    <property type="evidence" value="ECO:0007669"/>
    <property type="project" value="UniProtKB-KW"/>
</dbReference>
<dbReference type="Proteomes" id="UP001492541">
    <property type="component" value="Chromosome"/>
</dbReference>
<evidence type="ECO:0000259" key="1">
    <source>
        <dbReference type="Pfam" id="PF03008"/>
    </source>
</evidence>
<sequence>MHGKNTSKEVREYIKAKHSDITQYLKNLMETGFVVKKVPVTENERPKRGRCFIGDTFVAFWFRYMYPNLSSNEEGIFDIEELKKDYANYLGTVFEGIARQFLIELNKRGSLPLRFSKIGGWWHKADEIDLVALNEREEKALIVEVKWRELGKNETSKILEDLREKAELIELEDYVVYWGIVARKVSERSELVGDLRDFSRVV</sequence>
<accession>A0ABZ3H6J5</accession>
<keyword evidence="2" id="KW-0547">Nucleotide-binding</keyword>
<keyword evidence="2" id="KW-0067">ATP-binding</keyword>
<reference evidence="2 3" key="1">
    <citation type="submission" date="2021-11" db="EMBL/GenBank/DDBJ databases">
        <title>Whole genome of Geoglobus acetivorans.</title>
        <authorList>
            <person name="Liu D."/>
        </authorList>
    </citation>
    <scope>NUCLEOTIDE SEQUENCE [LARGE SCALE GENOMIC DNA]</scope>
    <source>
        <strain evidence="2 3">SBH6</strain>
    </source>
</reference>
<keyword evidence="3" id="KW-1185">Reference proteome</keyword>
<dbReference type="InterPro" id="IPR011335">
    <property type="entry name" value="Restrct_endonuc-II-like"/>
</dbReference>
<dbReference type="PANTHER" id="PTHR34704">
    <property type="entry name" value="ATPASE"/>
    <property type="match status" value="1"/>
</dbReference>
<dbReference type="Pfam" id="PF03008">
    <property type="entry name" value="DUF234"/>
    <property type="match status" value="1"/>
</dbReference>